<dbReference type="EMBL" id="JBAWKS010000001">
    <property type="protein sequence ID" value="MEI4549967.1"/>
    <property type="molecule type" value="Genomic_DNA"/>
</dbReference>
<evidence type="ECO:0000313" key="4">
    <source>
        <dbReference type="Proteomes" id="UP001382455"/>
    </source>
</evidence>
<proteinExistence type="predicted"/>
<dbReference type="InterPro" id="IPR024402">
    <property type="entry name" value="DUF2726"/>
</dbReference>
<evidence type="ECO:0000313" key="3">
    <source>
        <dbReference type="EMBL" id="MEI4549967.1"/>
    </source>
</evidence>
<reference evidence="3 4" key="1">
    <citation type="submission" date="2023-12" db="EMBL/GenBank/DDBJ databases">
        <title>Friends and Foes: Symbiotic and Algicidal bacterial influence on Karenia brevis blooms.</title>
        <authorList>
            <person name="Fei C."/>
            <person name="Mohamed A.R."/>
            <person name="Booker A."/>
            <person name="Arshad M."/>
            <person name="Klass S."/>
            <person name="Ahn S."/>
            <person name="Gilbert P.M."/>
            <person name="Heil C.A."/>
            <person name="Martinez J.M."/>
            <person name="Amin S.A."/>
        </authorList>
    </citation>
    <scope>NUCLEOTIDE SEQUENCE [LARGE SCALE GENOMIC DNA]</scope>
    <source>
        <strain evidence="3 4">CE15</strain>
    </source>
</reference>
<comment type="caution">
    <text evidence="3">The sequence shown here is derived from an EMBL/GenBank/DDBJ whole genome shotgun (WGS) entry which is preliminary data.</text>
</comment>
<feature type="region of interest" description="Disordered" evidence="1">
    <location>
        <begin position="167"/>
        <end position="197"/>
    </location>
</feature>
<dbReference type="RefSeq" id="WP_336435329.1">
    <property type="nucleotide sequence ID" value="NZ_JBAWKS010000001.1"/>
</dbReference>
<accession>A0ABU8ESS2</accession>
<organism evidence="3 4">
    <name type="scientific">Pseudoalteromonas spongiae</name>
    <dbReference type="NCBI Taxonomy" id="298657"/>
    <lineage>
        <taxon>Bacteria</taxon>
        <taxon>Pseudomonadati</taxon>
        <taxon>Pseudomonadota</taxon>
        <taxon>Gammaproteobacteria</taxon>
        <taxon>Alteromonadales</taxon>
        <taxon>Pseudoalteromonadaceae</taxon>
        <taxon>Pseudoalteromonas</taxon>
    </lineage>
</organism>
<sequence length="197" mass="21602">MELVSLLILVLVVLAAFVASKFTHSGNPYPFTQKKSLFTQVETAFLNLLEKAIGSDYKIVSRVRLVDILDFQPGTDDKSRRSALAKAQNKQLDYVLLDKESLKIVAAIDLVNNASKNGHKAKKDWFVNGALESAGVPLIRIKVKTGYKPQEVRQAILFKLGKQVTNSKPPIRKATSKPSAVLSPSQVKSQSTALAQV</sequence>
<dbReference type="Proteomes" id="UP001382455">
    <property type="component" value="Unassembled WGS sequence"/>
</dbReference>
<feature type="compositionally biased region" description="Polar residues" evidence="1">
    <location>
        <begin position="176"/>
        <end position="197"/>
    </location>
</feature>
<keyword evidence="4" id="KW-1185">Reference proteome</keyword>
<protein>
    <submittedName>
        <fullName evidence="3">DUF2726 domain-containing protein</fullName>
    </submittedName>
</protein>
<name>A0ABU8ESS2_9GAMM</name>
<evidence type="ECO:0000256" key="1">
    <source>
        <dbReference type="SAM" id="MobiDB-lite"/>
    </source>
</evidence>
<dbReference type="Pfam" id="PF10881">
    <property type="entry name" value="DUF2726"/>
    <property type="match status" value="1"/>
</dbReference>
<evidence type="ECO:0000259" key="2">
    <source>
        <dbReference type="Pfam" id="PF10881"/>
    </source>
</evidence>
<gene>
    <name evidence="3" type="ORF">WAE96_09815</name>
</gene>
<feature type="domain" description="DUF2726" evidence="2">
    <location>
        <begin position="35"/>
        <end position="159"/>
    </location>
</feature>